<evidence type="ECO:0000256" key="15">
    <source>
        <dbReference type="SAM" id="Phobius"/>
    </source>
</evidence>
<dbReference type="CDD" id="cd00112">
    <property type="entry name" value="LDLa"/>
    <property type="match status" value="6"/>
</dbReference>
<feature type="signal peptide" evidence="16">
    <location>
        <begin position="1"/>
        <end position="22"/>
    </location>
</feature>
<dbReference type="InterPro" id="IPR009030">
    <property type="entry name" value="Growth_fac_rcpt_cys_sf"/>
</dbReference>
<dbReference type="Pfam" id="PF07645">
    <property type="entry name" value="EGF_CA"/>
    <property type="match status" value="1"/>
</dbReference>
<keyword evidence="3" id="KW-0254">Endocytosis</keyword>
<dbReference type="Proteomes" id="UP001164746">
    <property type="component" value="Chromosome 13"/>
</dbReference>
<dbReference type="Pfam" id="PF00057">
    <property type="entry name" value="Ldl_recept_a"/>
    <property type="match status" value="6"/>
</dbReference>
<dbReference type="Gene3D" id="2.120.10.30">
    <property type="entry name" value="TolB, C-terminal domain"/>
    <property type="match status" value="1"/>
</dbReference>
<dbReference type="PANTHER" id="PTHR22722">
    <property type="entry name" value="LOW-DENSITY LIPOPROTEIN RECEPTOR-RELATED PROTEIN 2-RELATED"/>
    <property type="match status" value="1"/>
</dbReference>
<dbReference type="Gene3D" id="2.10.25.10">
    <property type="entry name" value="Laminin"/>
    <property type="match status" value="2"/>
</dbReference>
<dbReference type="InterPro" id="IPR023415">
    <property type="entry name" value="LDLR_class-A_CS"/>
</dbReference>
<evidence type="ECO:0000256" key="8">
    <source>
        <dbReference type="ARBA" id="ARBA00023157"/>
    </source>
</evidence>
<dbReference type="InterPro" id="IPR051221">
    <property type="entry name" value="LDLR-related"/>
</dbReference>
<keyword evidence="6 15" id="KW-1133">Transmembrane helix</keyword>
<dbReference type="CDD" id="cd00054">
    <property type="entry name" value="EGF_CA"/>
    <property type="match status" value="1"/>
</dbReference>
<keyword evidence="16" id="KW-0732">Signal</keyword>
<dbReference type="SUPFAM" id="SSF63825">
    <property type="entry name" value="YWTD domain"/>
    <property type="match status" value="1"/>
</dbReference>
<dbReference type="PANTHER" id="PTHR22722:SF14">
    <property type="entry name" value="MEGALIN, ISOFORM A"/>
    <property type="match status" value="1"/>
</dbReference>
<feature type="disulfide bond" evidence="12">
    <location>
        <begin position="45"/>
        <end position="60"/>
    </location>
</feature>
<dbReference type="PROSITE" id="PS51120">
    <property type="entry name" value="LDLRB"/>
    <property type="match status" value="3"/>
</dbReference>
<protein>
    <submittedName>
        <fullName evidence="18">VLDLR-like protein</fullName>
    </submittedName>
</protein>
<dbReference type="Gene3D" id="4.10.400.10">
    <property type="entry name" value="Low-density Lipoprotein Receptor"/>
    <property type="match status" value="7"/>
</dbReference>
<dbReference type="PROSITE" id="PS01209">
    <property type="entry name" value="LDLRA_1"/>
    <property type="match status" value="4"/>
</dbReference>
<reference evidence="18" key="1">
    <citation type="submission" date="2022-11" db="EMBL/GenBank/DDBJ databases">
        <title>Centuries of genome instability and evolution in soft-shell clam transmissible cancer (bioRxiv).</title>
        <authorList>
            <person name="Hart S.F.M."/>
            <person name="Yonemitsu M.A."/>
            <person name="Giersch R.M."/>
            <person name="Beal B.F."/>
            <person name="Arriagada G."/>
            <person name="Davis B.W."/>
            <person name="Ostrander E.A."/>
            <person name="Goff S.P."/>
            <person name="Metzger M.J."/>
        </authorList>
    </citation>
    <scope>NUCLEOTIDE SEQUENCE</scope>
    <source>
        <strain evidence="18">MELC-2E11</strain>
        <tissue evidence="18">Siphon/mantle</tissue>
    </source>
</reference>
<feature type="chain" id="PRO_5045386833" evidence="16">
    <location>
        <begin position="23"/>
        <end position="866"/>
    </location>
</feature>
<evidence type="ECO:0000256" key="9">
    <source>
        <dbReference type="ARBA" id="ARBA00023170"/>
    </source>
</evidence>
<evidence type="ECO:0000256" key="11">
    <source>
        <dbReference type="PROSITE-ProRule" id="PRU00076"/>
    </source>
</evidence>
<gene>
    <name evidence="18" type="ORF">MAR_036855</name>
</gene>
<feature type="disulfide bond" evidence="12">
    <location>
        <begin position="128"/>
        <end position="143"/>
    </location>
</feature>
<keyword evidence="8 11" id="KW-1015">Disulfide bond</keyword>
<dbReference type="PROSITE" id="PS01186">
    <property type="entry name" value="EGF_2"/>
    <property type="match status" value="1"/>
</dbReference>
<evidence type="ECO:0000259" key="17">
    <source>
        <dbReference type="PROSITE" id="PS50026"/>
    </source>
</evidence>
<evidence type="ECO:0000256" key="13">
    <source>
        <dbReference type="PROSITE-ProRule" id="PRU00461"/>
    </source>
</evidence>
<feature type="disulfide bond" evidence="12">
    <location>
        <begin position="156"/>
        <end position="174"/>
    </location>
</feature>
<evidence type="ECO:0000256" key="2">
    <source>
        <dbReference type="ARBA" id="ARBA00022536"/>
    </source>
</evidence>
<feature type="repeat" description="LDL-receptor class B" evidence="13">
    <location>
        <begin position="603"/>
        <end position="647"/>
    </location>
</feature>
<feature type="transmembrane region" description="Helical" evidence="15">
    <location>
        <begin position="795"/>
        <end position="818"/>
    </location>
</feature>
<evidence type="ECO:0000256" key="6">
    <source>
        <dbReference type="ARBA" id="ARBA00022989"/>
    </source>
</evidence>
<dbReference type="InterPro" id="IPR018097">
    <property type="entry name" value="EGF_Ca-bd_CS"/>
</dbReference>
<dbReference type="PROSITE" id="PS50068">
    <property type="entry name" value="LDLRA_2"/>
    <property type="match status" value="7"/>
</dbReference>
<evidence type="ECO:0000256" key="14">
    <source>
        <dbReference type="SAM" id="MobiDB-lite"/>
    </source>
</evidence>
<feature type="repeat" description="LDL-receptor class B" evidence="13">
    <location>
        <begin position="509"/>
        <end position="551"/>
    </location>
</feature>
<dbReference type="PROSITE" id="PS01187">
    <property type="entry name" value="EGF_CA"/>
    <property type="match status" value="1"/>
</dbReference>
<dbReference type="InterPro" id="IPR000033">
    <property type="entry name" value="LDLR_classB_rpt"/>
</dbReference>
<dbReference type="PRINTS" id="PR00261">
    <property type="entry name" value="LDLRECEPTOR"/>
</dbReference>
<keyword evidence="7 15" id="KW-0472">Membrane</keyword>
<organism evidence="18 19">
    <name type="scientific">Mya arenaria</name>
    <name type="common">Soft-shell clam</name>
    <dbReference type="NCBI Taxonomy" id="6604"/>
    <lineage>
        <taxon>Eukaryota</taxon>
        <taxon>Metazoa</taxon>
        <taxon>Spiralia</taxon>
        <taxon>Lophotrochozoa</taxon>
        <taxon>Mollusca</taxon>
        <taxon>Bivalvia</taxon>
        <taxon>Autobranchia</taxon>
        <taxon>Heteroconchia</taxon>
        <taxon>Euheterodonta</taxon>
        <taxon>Imparidentia</taxon>
        <taxon>Neoheterodontei</taxon>
        <taxon>Myida</taxon>
        <taxon>Myoidea</taxon>
        <taxon>Myidae</taxon>
        <taxon>Mya</taxon>
    </lineage>
</organism>
<feature type="region of interest" description="Disordered" evidence="14">
    <location>
        <begin position="740"/>
        <end position="770"/>
    </location>
</feature>
<keyword evidence="4 15" id="KW-0812">Transmembrane</keyword>
<name>A0ABY7FVI0_MYAAR</name>
<dbReference type="SUPFAM" id="SSF57184">
    <property type="entry name" value="Growth factor receptor domain"/>
    <property type="match status" value="1"/>
</dbReference>
<evidence type="ECO:0000313" key="18">
    <source>
        <dbReference type="EMBL" id="WAR23186.1"/>
    </source>
</evidence>
<dbReference type="InterPro" id="IPR049883">
    <property type="entry name" value="NOTCH1_EGF-like"/>
</dbReference>
<dbReference type="InterPro" id="IPR011042">
    <property type="entry name" value="6-blade_b-propeller_TolB-like"/>
</dbReference>
<evidence type="ECO:0000256" key="16">
    <source>
        <dbReference type="SAM" id="SignalP"/>
    </source>
</evidence>
<evidence type="ECO:0000256" key="12">
    <source>
        <dbReference type="PROSITE-ProRule" id="PRU00124"/>
    </source>
</evidence>
<sequence length="866" mass="95894">MHLVELARILLLFVGIVVQCQALDCGYGQMECTDGEKCVPLSWKCDGDADCSDKSDENSCPAKTCAETEFPCSVNGTCIPSKWKCDGEPDCENGEDEDSKMCKGHQECEGTQFYCATDKQCIDTEWLCDGVPDCTDNSDESNCTATDRCGDSMFTCDNKQCISSQWECDGDKDCLDGSDESESKCAAKSCDPEKEFMCADGKRCIDIPWRCDGDFDCNDHSDENCTGVTPSEVEVCDPSSEFQCVASGECIHNSWKCDGDPDCTDGSDEGEDSGCVYTCTEDEFMCDNKESGGFDCYNDGTTCISIEEVCDGIAHCKNAQDETSALCKLKQPCSHKTCMEHADCLTRTVNNTFVGECVCKTGFQMNDGACKDIDECKEEGMCSQVCVNTKGGYHCSCQEGYILMRHTECRAESHPWLLFANRKDIRRLRADNTFMDIVVDSTSNSVGIDVDHEEKYLFWTDGAEEVIKRANINHDQTGMMTGQDVMVIVGKEGNQAFSSDGIAVDWLFKRIYWTDYQADKIMVADYNGANKHAVITTGLSDPRAIALDPEYGQMYWTDWNKDAKIEMCGMNGVCPKRSENALTKVGSVHLGWPNGLTIDYVSRKVYWIDAKLHKIGSADMDLKNPRFIFEDAKDIQKPFAIAVFEDSLYWTDWTTNSIRSVHKVTGLNPKTLNLGSYSVMDIKVYHPLKQNRSSAALIKQLCEERKCGDMCFPMPRDATKDLNVECVTSCPDTNIIGTNCTHEPRPTTKAPEPTKAPTSQPGPVTTNKSGYTVVAGSTESIDHPVTPEAKGNGTIAIVAGSIIAGVIILAFVVGVLIYRRYKANNKKILNFDNPVYRKTTTKDDDMIHIRANEPERENLTNPDEIV</sequence>
<evidence type="ECO:0000256" key="5">
    <source>
        <dbReference type="ARBA" id="ARBA00022737"/>
    </source>
</evidence>
<keyword evidence="19" id="KW-1185">Reference proteome</keyword>
<comment type="caution">
    <text evidence="11">Lacks conserved residue(s) required for the propagation of feature annotation.</text>
</comment>
<dbReference type="SMART" id="SM00179">
    <property type="entry name" value="EGF_CA"/>
    <property type="match status" value="1"/>
</dbReference>
<dbReference type="SMART" id="SM00192">
    <property type="entry name" value="LDLa"/>
    <property type="match status" value="7"/>
</dbReference>
<dbReference type="InterPro" id="IPR036055">
    <property type="entry name" value="LDL_receptor-like_sf"/>
</dbReference>
<feature type="compositionally biased region" description="Polar residues" evidence="14">
    <location>
        <begin position="759"/>
        <end position="770"/>
    </location>
</feature>
<dbReference type="PROSITE" id="PS00010">
    <property type="entry name" value="ASX_HYDROXYL"/>
    <property type="match status" value="1"/>
</dbReference>
<evidence type="ECO:0000256" key="7">
    <source>
        <dbReference type="ARBA" id="ARBA00023136"/>
    </source>
</evidence>
<accession>A0ABY7FVI0</accession>
<keyword evidence="2 11" id="KW-0245">EGF-like domain</keyword>
<evidence type="ECO:0000256" key="1">
    <source>
        <dbReference type="ARBA" id="ARBA00004167"/>
    </source>
</evidence>
<feature type="repeat" description="LDL-receptor class B" evidence="13">
    <location>
        <begin position="552"/>
        <end position="602"/>
    </location>
</feature>
<dbReference type="InterPro" id="IPR000742">
    <property type="entry name" value="EGF"/>
</dbReference>
<dbReference type="PROSITE" id="PS50026">
    <property type="entry name" value="EGF_3"/>
    <property type="match status" value="1"/>
</dbReference>
<dbReference type="EMBL" id="CP111024">
    <property type="protein sequence ID" value="WAR23186.1"/>
    <property type="molecule type" value="Genomic_DNA"/>
</dbReference>
<dbReference type="InterPro" id="IPR000152">
    <property type="entry name" value="EGF-type_Asp/Asn_hydroxyl_site"/>
</dbReference>
<dbReference type="InterPro" id="IPR001881">
    <property type="entry name" value="EGF-like_Ca-bd_dom"/>
</dbReference>
<feature type="compositionally biased region" description="Low complexity" evidence="14">
    <location>
        <begin position="747"/>
        <end position="758"/>
    </location>
</feature>
<feature type="disulfide bond" evidence="11">
    <location>
        <begin position="376"/>
        <end position="386"/>
    </location>
</feature>
<keyword evidence="5" id="KW-0677">Repeat</keyword>
<evidence type="ECO:0000256" key="4">
    <source>
        <dbReference type="ARBA" id="ARBA00022692"/>
    </source>
</evidence>
<dbReference type="InterPro" id="IPR002172">
    <property type="entry name" value="LDrepeatLR_classA_rpt"/>
</dbReference>
<comment type="subcellular location">
    <subcellularLocation>
        <location evidence="1">Membrane</location>
        <topology evidence="1">Single-pass membrane protein</topology>
    </subcellularLocation>
</comment>
<evidence type="ECO:0000256" key="10">
    <source>
        <dbReference type="ARBA" id="ARBA00023180"/>
    </source>
</evidence>
<dbReference type="SMART" id="SM00135">
    <property type="entry name" value="LY"/>
    <property type="match status" value="5"/>
</dbReference>
<evidence type="ECO:0000313" key="19">
    <source>
        <dbReference type="Proteomes" id="UP001164746"/>
    </source>
</evidence>
<feature type="disulfide bond" evidence="12">
    <location>
        <begin position="149"/>
        <end position="161"/>
    </location>
</feature>
<feature type="domain" description="EGF-like" evidence="17">
    <location>
        <begin position="372"/>
        <end position="410"/>
    </location>
</feature>
<dbReference type="SUPFAM" id="SSF57424">
    <property type="entry name" value="LDL receptor-like module"/>
    <property type="match status" value="7"/>
</dbReference>
<evidence type="ECO:0000256" key="3">
    <source>
        <dbReference type="ARBA" id="ARBA00022583"/>
    </source>
</evidence>
<proteinExistence type="predicted"/>
<keyword evidence="9" id="KW-0675">Receptor</keyword>
<dbReference type="Pfam" id="PF00058">
    <property type="entry name" value="Ldl_recept_b"/>
    <property type="match status" value="3"/>
</dbReference>
<keyword evidence="10" id="KW-0325">Glycoprotein</keyword>
<dbReference type="SMART" id="SM00181">
    <property type="entry name" value="EGF"/>
    <property type="match status" value="3"/>
</dbReference>